<accession>T1GL62</accession>
<dbReference type="EMBL" id="CAQQ02096610">
    <property type="status" value="NOT_ANNOTATED_CDS"/>
    <property type="molecule type" value="Genomic_DNA"/>
</dbReference>
<evidence type="ECO:0000313" key="4">
    <source>
        <dbReference type="EnsemblMetazoa" id="MESCA004252-PA"/>
    </source>
</evidence>
<dbReference type="AlphaFoldDB" id="T1GL62"/>
<dbReference type="InterPro" id="IPR035940">
    <property type="entry name" value="CAP_sf"/>
</dbReference>
<proteinExistence type="predicted"/>
<evidence type="ECO:0000256" key="1">
    <source>
        <dbReference type="ARBA" id="ARBA00004613"/>
    </source>
</evidence>
<keyword evidence="5" id="KW-1185">Reference proteome</keyword>
<dbReference type="SUPFAM" id="SSF55797">
    <property type="entry name" value="PR-1-like"/>
    <property type="match status" value="1"/>
</dbReference>
<dbReference type="HOGENOM" id="CLU_1043121_0_0_1"/>
<name>T1GL62_MEGSC</name>
<comment type="subcellular location">
    <subcellularLocation>
        <location evidence="1">Secreted</location>
    </subcellularLocation>
</comment>
<dbReference type="Pfam" id="PF00188">
    <property type="entry name" value="CAP"/>
    <property type="match status" value="1"/>
</dbReference>
<organism evidence="4 5">
    <name type="scientific">Megaselia scalaris</name>
    <name type="common">Humpbacked fly</name>
    <name type="synonym">Phora scalaris</name>
    <dbReference type="NCBI Taxonomy" id="36166"/>
    <lineage>
        <taxon>Eukaryota</taxon>
        <taxon>Metazoa</taxon>
        <taxon>Ecdysozoa</taxon>
        <taxon>Arthropoda</taxon>
        <taxon>Hexapoda</taxon>
        <taxon>Insecta</taxon>
        <taxon>Pterygota</taxon>
        <taxon>Neoptera</taxon>
        <taxon>Endopterygota</taxon>
        <taxon>Diptera</taxon>
        <taxon>Brachycera</taxon>
        <taxon>Muscomorpha</taxon>
        <taxon>Platypezoidea</taxon>
        <taxon>Phoridae</taxon>
        <taxon>Megaseliini</taxon>
        <taxon>Megaselia</taxon>
    </lineage>
</organism>
<reference evidence="4" key="2">
    <citation type="submission" date="2015-06" db="UniProtKB">
        <authorList>
            <consortium name="EnsemblMetazoa"/>
        </authorList>
    </citation>
    <scope>IDENTIFICATION</scope>
</reference>
<reference evidence="5" key="1">
    <citation type="submission" date="2013-02" db="EMBL/GenBank/DDBJ databases">
        <authorList>
            <person name="Hughes D."/>
        </authorList>
    </citation>
    <scope>NUCLEOTIDE SEQUENCE</scope>
    <source>
        <strain>Durham</strain>
        <strain evidence="5">NC isolate 2 -- Noor lab</strain>
    </source>
</reference>
<evidence type="ECO:0000259" key="3">
    <source>
        <dbReference type="SMART" id="SM00198"/>
    </source>
</evidence>
<dbReference type="SMART" id="SM00198">
    <property type="entry name" value="SCP"/>
    <property type="match status" value="1"/>
</dbReference>
<dbReference type="InterPro" id="IPR002413">
    <property type="entry name" value="V5_allergen-like"/>
</dbReference>
<sequence length="283" mass="32183">MYCSSSYRPSSRDIFCDKVYCPKKNHVFCNNVKPMHSGFLGRTPSKINLTDEHKQLILDTHNELRNIIATGRPQLINLAGESFPRALNMYKLVWNDELEWQAGLNAATCSANHDCTSTQTFTFAGQNLAMRVSSLPIRNITLHLRDSIRKVIDAYSGNVIKHSSEFSKEESDRVEEIIKPTRLVNVNGHFTALVKGQTSKIGCSYYSCGQVTEVMRYSMYLVCVYENTNMIGEDSYIYGNSSYICDRSQKYCGLCLDSSDNEEFEEQICKESDIDFHSFGKTK</sequence>
<dbReference type="EMBL" id="CAQQ02096611">
    <property type="status" value="NOT_ANNOTATED_CDS"/>
    <property type="molecule type" value="Genomic_DNA"/>
</dbReference>
<dbReference type="Proteomes" id="UP000015102">
    <property type="component" value="Unassembled WGS sequence"/>
</dbReference>
<dbReference type="PANTHER" id="PTHR10334">
    <property type="entry name" value="CYSTEINE-RICH SECRETORY PROTEIN-RELATED"/>
    <property type="match status" value="1"/>
</dbReference>
<keyword evidence="2" id="KW-0964">Secreted</keyword>
<dbReference type="InterPro" id="IPR014044">
    <property type="entry name" value="CAP_dom"/>
</dbReference>
<evidence type="ECO:0000313" key="5">
    <source>
        <dbReference type="Proteomes" id="UP000015102"/>
    </source>
</evidence>
<dbReference type="GO" id="GO:0005576">
    <property type="term" value="C:extracellular region"/>
    <property type="evidence" value="ECO:0007669"/>
    <property type="project" value="UniProtKB-SubCell"/>
</dbReference>
<dbReference type="Gene3D" id="3.40.33.10">
    <property type="entry name" value="CAP"/>
    <property type="match status" value="1"/>
</dbReference>
<dbReference type="EMBL" id="CAQQ02096609">
    <property type="status" value="NOT_ANNOTATED_CDS"/>
    <property type="molecule type" value="Genomic_DNA"/>
</dbReference>
<protein>
    <recommendedName>
        <fullName evidence="3">SCP domain-containing protein</fullName>
    </recommendedName>
</protein>
<dbReference type="EnsemblMetazoa" id="MESCA004252-RA">
    <property type="protein sequence ID" value="MESCA004252-PA"/>
    <property type="gene ID" value="MESCA004252"/>
</dbReference>
<evidence type="ECO:0000256" key="2">
    <source>
        <dbReference type="ARBA" id="ARBA00022525"/>
    </source>
</evidence>
<dbReference type="InterPro" id="IPR001283">
    <property type="entry name" value="CRISP-related"/>
</dbReference>
<dbReference type="CDD" id="cd05380">
    <property type="entry name" value="CAP_euk"/>
    <property type="match status" value="1"/>
</dbReference>
<dbReference type="PRINTS" id="PR00838">
    <property type="entry name" value="V5ALLERGEN"/>
</dbReference>
<feature type="domain" description="SCP" evidence="3">
    <location>
        <begin position="52"/>
        <end position="232"/>
    </location>
</feature>